<dbReference type="Pfam" id="PF11951">
    <property type="entry name" value="Fungal_trans_2"/>
    <property type="match status" value="1"/>
</dbReference>
<feature type="compositionally biased region" description="Low complexity" evidence="3">
    <location>
        <begin position="73"/>
        <end position="84"/>
    </location>
</feature>
<sequence>MTGPVRVQTRARLRTKTGCLTCRRRRKKCDEVHPSCIECSHAKRTCEWPGSADLLDRRFSSHENSRHKPHPPSEVSSPEMSSPSLRKLVEPAETAQGNCSDLISQHPSPSSLSSIGHLRAESGAAFVIISRDTSVVLARHFVEKYYDLLLLPSCHASFYHSWLAEIEALMDSCKSLHYSALACSAAHIQLTNNANVEQPVSPITYYTNATKELSGMLGHTRQPEGDNGLLTSVILMYIHGCMGLGTYSDIPIHVNAAIRILTIRLRKNKGRICHPFDKIAVESVLYQIFLVTTGLWSEPAGVMYAFDATFWDQADAVLRKSAFFPGLPRSLDSPVLGVPTSLFRLALELRQQFGTGLPPDPDLLQRVQHEVEDWEAALLSEELTGFDTKLCEDDGHNAAEVSQQIYQDAERLYAVIVSLLFEQLTSHDVSDGPPLPNSQAWQVRKALRILKRHENNGAWSKCYIGNWPVYTIGFFMHSREDQDVVRKEMQRRWEKMGFAQIARFRNDLEATWASRELSQSTSGSIEPL</sequence>
<feature type="domain" description="Zn(2)-C6 fungal-type" evidence="4">
    <location>
        <begin position="18"/>
        <end position="48"/>
    </location>
</feature>
<dbReference type="GO" id="GO:0008270">
    <property type="term" value="F:zinc ion binding"/>
    <property type="evidence" value="ECO:0007669"/>
    <property type="project" value="InterPro"/>
</dbReference>
<keyword evidence="2" id="KW-0539">Nucleus</keyword>
<dbReference type="InterPro" id="IPR021858">
    <property type="entry name" value="Fun_TF"/>
</dbReference>
<dbReference type="InterPro" id="IPR001138">
    <property type="entry name" value="Zn2Cys6_DnaBD"/>
</dbReference>
<dbReference type="Proteomes" id="UP001175261">
    <property type="component" value="Unassembled WGS sequence"/>
</dbReference>
<gene>
    <name evidence="5" type="ORF">NLU13_6705</name>
</gene>
<keyword evidence="6" id="KW-1185">Reference proteome</keyword>
<dbReference type="SMART" id="SM00066">
    <property type="entry name" value="GAL4"/>
    <property type="match status" value="1"/>
</dbReference>
<dbReference type="PROSITE" id="PS00463">
    <property type="entry name" value="ZN2_CY6_FUNGAL_1"/>
    <property type="match status" value="1"/>
</dbReference>
<evidence type="ECO:0000256" key="1">
    <source>
        <dbReference type="ARBA" id="ARBA00004123"/>
    </source>
</evidence>
<evidence type="ECO:0000313" key="5">
    <source>
        <dbReference type="EMBL" id="KAK0385525.1"/>
    </source>
</evidence>
<dbReference type="GO" id="GO:0000981">
    <property type="term" value="F:DNA-binding transcription factor activity, RNA polymerase II-specific"/>
    <property type="evidence" value="ECO:0007669"/>
    <property type="project" value="InterPro"/>
</dbReference>
<dbReference type="InterPro" id="IPR036864">
    <property type="entry name" value="Zn2-C6_fun-type_DNA-bd_sf"/>
</dbReference>
<proteinExistence type="predicted"/>
<dbReference type="PANTHER" id="PTHR37534">
    <property type="entry name" value="TRANSCRIPTIONAL ACTIVATOR PROTEIN UGA3"/>
    <property type="match status" value="1"/>
</dbReference>
<dbReference type="SUPFAM" id="SSF57701">
    <property type="entry name" value="Zn2/Cys6 DNA-binding domain"/>
    <property type="match status" value="1"/>
</dbReference>
<comment type="caution">
    <text evidence="5">The sequence shown here is derived from an EMBL/GenBank/DDBJ whole genome shotgun (WGS) entry which is preliminary data.</text>
</comment>
<dbReference type="Pfam" id="PF00172">
    <property type="entry name" value="Zn_clus"/>
    <property type="match status" value="1"/>
</dbReference>
<evidence type="ECO:0000313" key="6">
    <source>
        <dbReference type="Proteomes" id="UP001175261"/>
    </source>
</evidence>
<name>A0AA39GDV1_SARSR</name>
<dbReference type="Gene3D" id="4.10.240.10">
    <property type="entry name" value="Zn(2)-C6 fungal-type DNA-binding domain"/>
    <property type="match status" value="1"/>
</dbReference>
<feature type="region of interest" description="Disordered" evidence="3">
    <location>
        <begin position="60"/>
        <end position="85"/>
    </location>
</feature>
<dbReference type="AlphaFoldDB" id="A0AA39GDV1"/>
<reference evidence="5" key="1">
    <citation type="submission" date="2022-10" db="EMBL/GenBank/DDBJ databases">
        <title>Determination and structural analysis of whole genome sequence of Sarocladium strictum F4-1.</title>
        <authorList>
            <person name="Hu L."/>
            <person name="Jiang Y."/>
        </authorList>
    </citation>
    <scope>NUCLEOTIDE SEQUENCE</scope>
    <source>
        <strain evidence="5">F4-1</strain>
    </source>
</reference>
<evidence type="ECO:0000256" key="2">
    <source>
        <dbReference type="ARBA" id="ARBA00023242"/>
    </source>
</evidence>
<evidence type="ECO:0000256" key="3">
    <source>
        <dbReference type="SAM" id="MobiDB-lite"/>
    </source>
</evidence>
<dbReference type="EMBL" id="JAPDFR010000006">
    <property type="protein sequence ID" value="KAK0385525.1"/>
    <property type="molecule type" value="Genomic_DNA"/>
</dbReference>
<dbReference type="GO" id="GO:0005634">
    <property type="term" value="C:nucleus"/>
    <property type="evidence" value="ECO:0007669"/>
    <property type="project" value="UniProtKB-SubCell"/>
</dbReference>
<comment type="subcellular location">
    <subcellularLocation>
        <location evidence="1">Nucleus</location>
    </subcellularLocation>
</comment>
<dbReference type="CDD" id="cd00067">
    <property type="entry name" value="GAL4"/>
    <property type="match status" value="1"/>
</dbReference>
<dbReference type="PANTHER" id="PTHR37534:SF46">
    <property type="entry name" value="ZN(II)2CYS6 TRANSCRIPTION FACTOR (EUROFUNG)"/>
    <property type="match status" value="1"/>
</dbReference>
<evidence type="ECO:0000259" key="4">
    <source>
        <dbReference type="PROSITE" id="PS50048"/>
    </source>
</evidence>
<organism evidence="5 6">
    <name type="scientific">Sarocladium strictum</name>
    <name type="common">Black bundle disease fungus</name>
    <name type="synonym">Acremonium strictum</name>
    <dbReference type="NCBI Taxonomy" id="5046"/>
    <lineage>
        <taxon>Eukaryota</taxon>
        <taxon>Fungi</taxon>
        <taxon>Dikarya</taxon>
        <taxon>Ascomycota</taxon>
        <taxon>Pezizomycotina</taxon>
        <taxon>Sordariomycetes</taxon>
        <taxon>Hypocreomycetidae</taxon>
        <taxon>Hypocreales</taxon>
        <taxon>Sarocladiaceae</taxon>
        <taxon>Sarocladium</taxon>
    </lineage>
</organism>
<accession>A0AA39GDV1</accession>
<dbReference type="PROSITE" id="PS50048">
    <property type="entry name" value="ZN2_CY6_FUNGAL_2"/>
    <property type="match status" value="1"/>
</dbReference>
<protein>
    <recommendedName>
        <fullName evidence="4">Zn(2)-C6 fungal-type domain-containing protein</fullName>
    </recommendedName>
</protein>